<dbReference type="AlphaFoldDB" id="A0A7J0BSL6"/>
<name>A0A7J0BSL6_9BACT</name>
<dbReference type="Proteomes" id="UP000503820">
    <property type="component" value="Unassembled WGS sequence"/>
</dbReference>
<accession>A0A7J0BSL6</accession>
<dbReference type="InterPro" id="IPR003607">
    <property type="entry name" value="HD/PDEase_dom"/>
</dbReference>
<sequence>MEECVFAYGKAETEQAERILTERFRHAGTEHPLLAWLYDEARLRLLPVCGCDACAPEAVNPLRSREVLPKLVSPPAIPAGEESFEVIAASVKLPAMPQVFHELQSLIERDDVTVDELGRVISLDPKMTSSILRLVNSALFSFRSSIDTVSRAVAVLGTRQISTLALGTLMLGLFRERPPECINLDVFWKHSIATGMTARSIARIAGSENPEKYFVAGLLHDMGWLALCCTHPGMAQQVLDVVETRRCTFPEAERYVMGFDHARLGGRIFEKWNFPPNLVAAVLHHHAPSRCTEHDEPAIVHVADTVVKSLGLGAVADARVLPLDHAVWDKLGMEPQALGGVLASLEGELDQVCRALLMPDAGMPART</sequence>
<dbReference type="PANTHER" id="PTHR33525:SF3">
    <property type="entry name" value="RIBONUCLEASE Y"/>
    <property type="match status" value="1"/>
</dbReference>
<dbReference type="SUPFAM" id="SSF109604">
    <property type="entry name" value="HD-domain/PDEase-like"/>
    <property type="match status" value="1"/>
</dbReference>
<evidence type="ECO:0000313" key="2">
    <source>
        <dbReference type="EMBL" id="GFM36162.1"/>
    </source>
</evidence>
<organism evidence="2 3">
    <name type="scientific">Desulfovibrio psychrotolerans</name>
    <dbReference type="NCBI Taxonomy" id="415242"/>
    <lineage>
        <taxon>Bacteria</taxon>
        <taxon>Pseudomonadati</taxon>
        <taxon>Thermodesulfobacteriota</taxon>
        <taxon>Desulfovibrionia</taxon>
        <taxon>Desulfovibrionales</taxon>
        <taxon>Desulfovibrionaceae</taxon>
        <taxon>Desulfovibrio</taxon>
    </lineage>
</organism>
<dbReference type="PANTHER" id="PTHR33525">
    <property type="match status" value="1"/>
</dbReference>
<protein>
    <submittedName>
        <fullName evidence="2">HD domain-containing protein</fullName>
    </submittedName>
</protein>
<dbReference type="PROSITE" id="PS51833">
    <property type="entry name" value="HDOD"/>
    <property type="match status" value="1"/>
</dbReference>
<dbReference type="Pfam" id="PF08668">
    <property type="entry name" value="HDOD"/>
    <property type="match status" value="1"/>
</dbReference>
<dbReference type="CDD" id="cd00077">
    <property type="entry name" value="HDc"/>
    <property type="match status" value="1"/>
</dbReference>
<reference evidence="2 3" key="1">
    <citation type="submission" date="2020-05" db="EMBL/GenBank/DDBJ databases">
        <title>Draft genome sequence of Desulfovibrio psychrotolerans JS1T.</title>
        <authorList>
            <person name="Ueno A."/>
            <person name="Tamazawa S."/>
            <person name="Tamamura S."/>
            <person name="Murakami T."/>
            <person name="Kiyama T."/>
            <person name="Inomata H."/>
            <person name="Amano Y."/>
            <person name="Miyakawa K."/>
            <person name="Tamaki H."/>
            <person name="Naganuma T."/>
            <person name="Kaneko K."/>
        </authorList>
    </citation>
    <scope>NUCLEOTIDE SEQUENCE [LARGE SCALE GENOMIC DNA]</scope>
    <source>
        <strain evidence="2 3">JS1</strain>
    </source>
</reference>
<proteinExistence type="predicted"/>
<evidence type="ECO:0000313" key="3">
    <source>
        <dbReference type="Proteomes" id="UP000503820"/>
    </source>
</evidence>
<dbReference type="EMBL" id="BLVP01000002">
    <property type="protein sequence ID" value="GFM36162.1"/>
    <property type="molecule type" value="Genomic_DNA"/>
</dbReference>
<comment type="caution">
    <text evidence="2">The sequence shown here is derived from an EMBL/GenBank/DDBJ whole genome shotgun (WGS) entry which is preliminary data.</text>
</comment>
<dbReference type="InterPro" id="IPR013976">
    <property type="entry name" value="HDOD"/>
</dbReference>
<dbReference type="RefSeq" id="WP_174408838.1">
    <property type="nucleotide sequence ID" value="NZ_BLVP01000002.1"/>
</dbReference>
<dbReference type="Gene3D" id="1.10.3210.10">
    <property type="entry name" value="Hypothetical protein af1432"/>
    <property type="match status" value="1"/>
</dbReference>
<feature type="domain" description="HDOD" evidence="1">
    <location>
        <begin position="93"/>
        <end position="288"/>
    </location>
</feature>
<evidence type="ECO:0000259" key="1">
    <source>
        <dbReference type="PROSITE" id="PS51833"/>
    </source>
</evidence>
<keyword evidence="3" id="KW-1185">Reference proteome</keyword>
<dbReference type="InterPro" id="IPR052340">
    <property type="entry name" value="RNase_Y/CdgJ"/>
</dbReference>
<gene>
    <name evidence="2" type="ORF">DSM19430T_08460</name>
</gene>